<reference evidence="13" key="2">
    <citation type="submission" date="2008-07" db="EMBL/GenBank/DDBJ databases">
        <authorList>
            <person name="Genoscope - CEA"/>
        </authorList>
    </citation>
    <scope>NUCLEOTIDE SEQUENCE</scope>
    <source>
        <strain evidence="13">S mat+</strain>
    </source>
</reference>
<comment type="similarity">
    <text evidence="2 10">Belongs to the Mediator complex subunit 21 family.</text>
</comment>
<comment type="subcellular location">
    <subcellularLocation>
        <location evidence="1 10">Nucleus</location>
    </subcellularLocation>
</comment>
<evidence type="ECO:0000256" key="3">
    <source>
        <dbReference type="ARBA" id="ARBA00011837"/>
    </source>
</evidence>
<dbReference type="Gene3D" id="6.10.280.10">
    <property type="entry name" value="Mediator complex, subunit Med21"/>
    <property type="match status" value="1"/>
</dbReference>
<protein>
    <recommendedName>
        <fullName evidence="4 10">Mediator of RNA polymerase II transcription subunit 21</fullName>
    </recommendedName>
</protein>
<gene>
    <name evidence="13" type="ORF">PODANS_3_4150</name>
</gene>
<dbReference type="GO" id="GO:0006357">
    <property type="term" value="P:regulation of transcription by RNA polymerase II"/>
    <property type="evidence" value="ECO:0007669"/>
    <property type="project" value="TreeGrafter"/>
</dbReference>
<keyword evidence="5 10" id="KW-0805">Transcription regulation</keyword>
<name>B2AZ52_PODAN</name>
<dbReference type="VEuPathDB" id="FungiDB:PODANS_3_4150"/>
<dbReference type="RefSeq" id="XP_001909200.1">
    <property type="nucleotide sequence ID" value="XM_001909165.1"/>
</dbReference>
<dbReference type="KEGG" id="pan:PODANSg6235"/>
<evidence type="ECO:0000256" key="6">
    <source>
        <dbReference type="ARBA" id="ARBA00023159"/>
    </source>
</evidence>
<dbReference type="Pfam" id="PF11221">
    <property type="entry name" value="Med21"/>
    <property type="match status" value="1"/>
</dbReference>
<keyword evidence="8 10" id="KW-0539">Nucleus</keyword>
<feature type="compositionally biased region" description="Polar residues" evidence="12">
    <location>
        <begin position="36"/>
        <end position="46"/>
    </location>
</feature>
<dbReference type="PANTHER" id="PTHR13381:SF0">
    <property type="entry name" value="MEDIATOR OF RNA POLYMERASE II TRANSCRIPTION SUBUNIT 21"/>
    <property type="match status" value="1"/>
</dbReference>
<feature type="region of interest" description="Disordered" evidence="12">
    <location>
        <begin position="93"/>
        <end position="112"/>
    </location>
</feature>
<feature type="coiled-coil region" evidence="11">
    <location>
        <begin position="151"/>
        <end position="185"/>
    </location>
</feature>
<reference evidence="13" key="1">
    <citation type="journal article" date="2008" name="Genome Biol.">
        <title>The genome sequence of the model ascomycete fungus Podospora anserina.</title>
        <authorList>
            <person name="Espagne E."/>
            <person name="Lespinet O."/>
            <person name="Malagnac F."/>
            <person name="Da Silva C."/>
            <person name="Jaillon O."/>
            <person name="Porcel B.M."/>
            <person name="Couloux A."/>
            <person name="Aury J.-M."/>
            <person name="Segurens B."/>
            <person name="Poulain J."/>
            <person name="Anthouard V."/>
            <person name="Grossetete S."/>
            <person name="Khalili H."/>
            <person name="Coppin E."/>
            <person name="Dequard-Chablat M."/>
            <person name="Picard M."/>
            <person name="Contamine V."/>
            <person name="Arnaise S."/>
            <person name="Bourdais A."/>
            <person name="Berteaux-Lecellier V."/>
            <person name="Gautheret D."/>
            <person name="de Vries R.P."/>
            <person name="Battaglia E."/>
            <person name="Coutinho P.M."/>
            <person name="Danchin E.G.J."/>
            <person name="Henrissat B."/>
            <person name="El Khoury R."/>
            <person name="Sainsard-Chanet A."/>
            <person name="Boivin A."/>
            <person name="Pinan-Lucarre B."/>
            <person name="Sellem C.H."/>
            <person name="Debuchy R."/>
            <person name="Wincker P."/>
            <person name="Weissenbach J."/>
            <person name="Silar P."/>
        </authorList>
    </citation>
    <scope>NUCLEOTIDE SEQUENCE [LARGE SCALE GENOMIC DNA]</scope>
    <source>
        <strain evidence="13">S mat+</strain>
    </source>
</reference>
<evidence type="ECO:0000256" key="12">
    <source>
        <dbReference type="SAM" id="MobiDB-lite"/>
    </source>
</evidence>
<evidence type="ECO:0000256" key="1">
    <source>
        <dbReference type="ARBA" id="ARBA00004123"/>
    </source>
</evidence>
<evidence type="ECO:0000256" key="2">
    <source>
        <dbReference type="ARBA" id="ARBA00005770"/>
    </source>
</evidence>
<feature type="region of interest" description="Disordered" evidence="12">
    <location>
        <begin position="36"/>
        <end position="61"/>
    </location>
</feature>
<evidence type="ECO:0000256" key="11">
    <source>
        <dbReference type="SAM" id="Coils"/>
    </source>
</evidence>
<keyword evidence="11" id="KW-0175">Coiled coil</keyword>
<keyword evidence="7 10" id="KW-0804">Transcription</keyword>
<evidence type="ECO:0000256" key="5">
    <source>
        <dbReference type="ARBA" id="ARBA00023015"/>
    </source>
</evidence>
<evidence type="ECO:0000256" key="10">
    <source>
        <dbReference type="RuleBase" id="RU366036"/>
    </source>
</evidence>
<comment type="subunit">
    <text evidence="3 10">Component of the Mediator complex.</text>
</comment>
<feature type="non-terminal residue" evidence="13">
    <location>
        <position position="1"/>
    </location>
</feature>
<organism evidence="13">
    <name type="scientific">Podospora anserina (strain S / ATCC MYA-4624 / DSM 980 / FGSC 10383)</name>
    <name type="common">Pleurage anserina</name>
    <dbReference type="NCBI Taxonomy" id="515849"/>
    <lineage>
        <taxon>Eukaryota</taxon>
        <taxon>Fungi</taxon>
        <taxon>Dikarya</taxon>
        <taxon>Ascomycota</taxon>
        <taxon>Pezizomycotina</taxon>
        <taxon>Sordariomycetes</taxon>
        <taxon>Sordariomycetidae</taxon>
        <taxon>Sordariales</taxon>
        <taxon>Podosporaceae</taxon>
        <taxon>Podospora</taxon>
        <taxon>Podospora anserina</taxon>
    </lineage>
</organism>
<evidence type="ECO:0000256" key="9">
    <source>
        <dbReference type="ARBA" id="ARBA00025687"/>
    </source>
</evidence>
<dbReference type="OrthoDB" id="526653at2759"/>
<dbReference type="HOGENOM" id="CLU_1393205_0_0_1"/>
<evidence type="ECO:0000313" key="13">
    <source>
        <dbReference type="EMBL" id="CAP70332.1"/>
    </source>
</evidence>
<dbReference type="GeneID" id="6193355"/>
<keyword evidence="6 10" id="KW-0010">Activator</keyword>
<dbReference type="EMBL" id="CU638743">
    <property type="protein sequence ID" value="CAP70332.1"/>
    <property type="molecule type" value="Genomic_DNA"/>
</dbReference>
<sequence>LSLSLSLSLSNHLPNSKHQIQPANHTRPPICAHQSTLKNGRQTDSTPRVHGSSLSSASLPPPLPTITNLPLPQLLTQFIAALYYNERHHDLQKFSPNDKIPELKQDQPPEVDTLDPEQFKAGQLELARDLITKEQQIEYLISTLPGLDNSERDQLQMIRELEEELGAAEQQRQEALRERDEVLKRLDGLVRLIRRH</sequence>
<dbReference type="InterPro" id="IPR037212">
    <property type="entry name" value="Med7/Med21-like"/>
</dbReference>
<dbReference type="GO" id="GO:0016592">
    <property type="term" value="C:mediator complex"/>
    <property type="evidence" value="ECO:0007669"/>
    <property type="project" value="UniProtKB-UniRule"/>
</dbReference>
<evidence type="ECO:0000256" key="7">
    <source>
        <dbReference type="ARBA" id="ARBA00023163"/>
    </source>
</evidence>
<accession>B2AZ52</accession>
<proteinExistence type="inferred from homology"/>
<comment type="function">
    <text evidence="9 10">Component of the Mediator complex, a coactivator involved in the regulated transcription of nearly all RNA polymerase II-dependent genes. Mediator functions as a bridge to convey information from gene-specific regulatory proteins to the basal RNA polymerase II transcription machinery. Mediator is recruited to promoters by direct interactions with regulatory proteins and serves as a scaffold for the assembly of a functional preinitiation complex with RNA polymerase II and the general transcription factors.</text>
</comment>
<dbReference type="GO" id="GO:0003712">
    <property type="term" value="F:transcription coregulator activity"/>
    <property type="evidence" value="ECO:0007669"/>
    <property type="project" value="TreeGrafter"/>
</dbReference>
<evidence type="ECO:0000256" key="4">
    <source>
        <dbReference type="ARBA" id="ARBA00019691"/>
    </source>
</evidence>
<dbReference type="InterPro" id="IPR021384">
    <property type="entry name" value="Mediator_Med21"/>
</dbReference>
<dbReference type="PANTHER" id="PTHR13381">
    <property type="entry name" value="RNA POLYMERASE II HOLOENZYME COMPONENT SRB7"/>
    <property type="match status" value="1"/>
</dbReference>
<dbReference type="AlphaFoldDB" id="B2AZ52"/>
<dbReference type="SUPFAM" id="SSF140718">
    <property type="entry name" value="Mediator hinge subcomplex-like"/>
    <property type="match status" value="1"/>
</dbReference>
<evidence type="ECO:0000256" key="8">
    <source>
        <dbReference type="ARBA" id="ARBA00023242"/>
    </source>
</evidence>